<dbReference type="InterPro" id="IPR015943">
    <property type="entry name" value="WD40/YVTN_repeat-like_dom_sf"/>
</dbReference>
<evidence type="ECO:0000313" key="3">
    <source>
        <dbReference type="EMBL" id="CAL7936452.1"/>
    </source>
</evidence>
<dbReference type="Proteomes" id="UP001642520">
    <property type="component" value="Unassembled WGS sequence"/>
</dbReference>
<evidence type="ECO:0000259" key="2">
    <source>
        <dbReference type="Pfam" id="PF23304"/>
    </source>
</evidence>
<keyword evidence="4" id="KW-1185">Reference proteome</keyword>
<accession>A0ABP1N7L9</accession>
<dbReference type="InterPro" id="IPR032728">
    <property type="entry name" value="BBS1_N"/>
</dbReference>
<dbReference type="EMBL" id="CAXAJV020001287">
    <property type="protein sequence ID" value="CAL7936452.1"/>
    <property type="molecule type" value="Genomic_DNA"/>
</dbReference>
<organism evidence="3 4">
    <name type="scientific">Xylocopa violacea</name>
    <name type="common">Violet carpenter bee</name>
    <name type="synonym">Apis violacea</name>
    <dbReference type="NCBI Taxonomy" id="135666"/>
    <lineage>
        <taxon>Eukaryota</taxon>
        <taxon>Metazoa</taxon>
        <taxon>Ecdysozoa</taxon>
        <taxon>Arthropoda</taxon>
        <taxon>Hexapoda</taxon>
        <taxon>Insecta</taxon>
        <taxon>Pterygota</taxon>
        <taxon>Neoptera</taxon>
        <taxon>Endopterygota</taxon>
        <taxon>Hymenoptera</taxon>
        <taxon>Apocrita</taxon>
        <taxon>Aculeata</taxon>
        <taxon>Apoidea</taxon>
        <taxon>Anthophila</taxon>
        <taxon>Apidae</taxon>
        <taxon>Xylocopa</taxon>
        <taxon>Xylocopa</taxon>
    </lineage>
</organism>
<reference evidence="3 4" key="1">
    <citation type="submission" date="2024-08" db="EMBL/GenBank/DDBJ databases">
        <authorList>
            <person name="Will J Nash"/>
            <person name="Angela Man"/>
            <person name="Seanna McTaggart"/>
            <person name="Kendall Baker"/>
            <person name="Tom Barker"/>
            <person name="Leah Catchpole"/>
            <person name="Alex Durrant"/>
            <person name="Karim Gharbi"/>
            <person name="Naomi Irish"/>
            <person name="Gemy Kaithakottil"/>
            <person name="Debby Ku"/>
            <person name="Aaliyah Providence"/>
            <person name="Felix Shaw"/>
            <person name="David Swarbreck"/>
            <person name="Chris Watkins"/>
            <person name="Ann M. McCartney"/>
            <person name="Giulio Formenti"/>
            <person name="Alice Mouton"/>
            <person name="Noel Vella"/>
            <person name="Bjorn M von Reumont"/>
            <person name="Adriana Vella"/>
            <person name="Wilfried Haerty"/>
        </authorList>
    </citation>
    <scope>NUCLEOTIDE SEQUENCE [LARGE SCALE GENOMIC DNA]</scope>
</reference>
<evidence type="ECO:0000313" key="4">
    <source>
        <dbReference type="Proteomes" id="UP001642520"/>
    </source>
</evidence>
<dbReference type="PANTHER" id="PTHR20870:SF0">
    <property type="entry name" value="BARDET-BIEDL SYNDROME 1 PROTEIN"/>
    <property type="match status" value="1"/>
</dbReference>
<feature type="domain" description="Bardet-Biedl syndrome 1 N-terminal" evidence="1">
    <location>
        <begin position="1"/>
        <end position="238"/>
    </location>
</feature>
<dbReference type="PANTHER" id="PTHR20870">
    <property type="entry name" value="BARDET-BIEDL SYNDROME 1 PROTEIN"/>
    <property type="match status" value="1"/>
</dbReference>
<proteinExistence type="predicted"/>
<comment type="caution">
    <text evidence="3">The sequence shown here is derived from an EMBL/GenBank/DDBJ whole genome shotgun (WGS) entry which is preliminary data.</text>
</comment>
<name>A0ABP1N7L9_XYLVO</name>
<protein>
    <recommendedName>
        <fullName evidence="5">Bardet-Biedl syndrome 1</fullName>
    </recommendedName>
</protein>
<dbReference type="Pfam" id="PF14779">
    <property type="entry name" value="BBS1"/>
    <property type="match status" value="1"/>
</dbReference>
<dbReference type="InterPro" id="IPR028784">
    <property type="entry name" value="BBS1"/>
</dbReference>
<dbReference type="SUPFAM" id="SSF50998">
    <property type="entry name" value="Quinoprotein alcohol dehydrogenase-like"/>
    <property type="match status" value="1"/>
</dbReference>
<sequence>MLDVTGDGDARLICADLGTLNGVNSAKIRVYKGGDQVTEHNMVDLPCGMVGFYTENGEPRSSVLAVGVGSSVYIFKNMRPYFKYCLPHIDVHPKEREIWHKAGLDEELNVLTLADELDLLLKELGAGFISPRTLKFLSMDPNLRPSFAEQYRRVPLVKSNALTAVSVIRKDSWNDPASGCLVLGTEFGEVLILDPRVFSVMDKHLLEWPPVAFACTGLWTGDGRILVIGRDGKISAIRRGKAVKHWEKLPSPAVAISVLNNDGIAVTIMDGTLVGFSKKGIKLWDVRVPGAILDSVSLPVPQIGFSLLAVSTAGYGIRVYDGKHHVDTLKIMEPVSAMKYGRMGQEERTMAMVTVGGGLCVKILKRTADFSHNATSTLTLNDGSKFLIPKKTRLFVEQTIRERSEAKKIHTTFQQGLLRLQLVVAKKVVETLNDGQDAGPHPLTMEATVLGLGPNYQIRVLLTNISDELSDTDMYIVCRSENTEVKPRVMDVPLLPSGIPIPLVVHAILKGRISGKVEVLLCRKSKAKPITVTTVILPAAEEDIEV</sequence>
<dbReference type="Pfam" id="PF23304">
    <property type="entry name" value="GAE_BBS1"/>
    <property type="match status" value="1"/>
</dbReference>
<dbReference type="InterPro" id="IPR056419">
    <property type="entry name" value="GAE_BBS1"/>
</dbReference>
<evidence type="ECO:0000259" key="1">
    <source>
        <dbReference type="Pfam" id="PF14779"/>
    </source>
</evidence>
<dbReference type="Gene3D" id="2.130.10.10">
    <property type="entry name" value="YVTN repeat-like/Quinoprotein amine dehydrogenase"/>
    <property type="match status" value="1"/>
</dbReference>
<gene>
    <name evidence="3" type="ORF">XYLVIOL_LOCUS2173</name>
</gene>
<evidence type="ECO:0008006" key="5">
    <source>
        <dbReference type="Google" id="ProtNLM"/>
    </source>
</evidence>
<dbReference type="InterPro" id="IPR011047">
    <property type="entry name" value="Quinoprotein_ADH-like_sf"/>
</dbReference>
<feature type="domain" description="Bardet-Biedl syndrome 1 protein GAE" evidence="2">
    <location>
        <begin position="444"/>
        <end position="541"/>
    </location>
</feature>